<evidence type="ECO:0000313" key="3">
    <source>
        <dbReference type="Proteomes" id="UP000183371"/>
    </source>
</evidence>
<accession>A0A1I6ZH31</accession>
<dbReference type="EMBL" id="FPBD01000002">
    <property type="protein sequence ID" value="SFT62004.1"/>
    <property type="molecule type" value="Genomic_DNA"/>
</dbReference>
<dbReference type="PROSITE" id="PS50987">
    <property type="entry name" value="HTH_ARSR_2"/>
    <property type="match status" value="1"/>
</dbReference>
<dbReference type="PANTHER" id="PTHR38600:SF2">
    <property type="entry name" value="SLL0088 PROTEIN"/>
    <property type="match status" value="1"/>
</dbReference>
<dbReference type="SMART" id="SM00418">
    <property type="entry name" value="HTH_ARSR"/>
    <property type="match status" value="1"/>
</dbReference>
<organism evidence="2 3">
    <name type="scientific">Pseudovibrio denitrificans</name>
    <dbReference type="NCBI Taxonomy" id="258256"/>
    <lineage>
        <taxon>Bacteria</taxon>
        <taxon>Pseudomonadati</taxon>
        <taxon>Pseudomonadota</taxon>
        <taxon>Alphaproteobacteria</taxon>
        <taxon>Hyphomicrobiales</taxon>
        <taxon>Stappiaceae</taxon>
        <taxon>Pseudovibrio</taxon>
    </lineage>
</organism>
<dbReference type="SUPFAM" id="SSF46785">
    <property type="entry name" value="Winged helix' DNA-binding domain"/>
    <property type="match status" value="1"/>
</dbReference>
<reference evidence="3" key="1">
    <citation type="submission" date="2016-10" db="EMBL/GenBank/DDBJ databases">
        <authorList>
            <person name="Varghese N."/>
            <person name="Submissions S."/>
        </authorList>
    </citation>
    <scope>NUCLEOTIDE SEQUENCE [LARGE SCALE GENOMIC DNA]</scope>
    <source>
        <strain evidence="3">DSM 17465</strain>
    </source>
</reference>
<dbReference type="GO" id="GO:0003700">
    <property type="term" value="F:DNA-binding transcription factor activity"/>
    <property type="evidence" value="ECO:0007669"/>
    <property type="project" value="InterPro"/>
</dbReference>
<gene>
    <name evidence="2" type="ORF">SAMN05444141_102342</name>
</gene>
<evidence type="ECO:0000259" key="1">
    <source>
        <dbReference type="PROSITE" id="PS50987"/>
    </source>
</evidence>
<sequence length="114" mass="12854">MTECSVSLDNLFHALADPTRRAVIEQLSHGTASVSELAQHHDMALQSFSQHLKVLEDCGLVSTRKVGRVRTCEISADNLAKAEDWISQQKKVWHETFSRLDDYLSDLQNGETQE</sequence>
<dbReference type="InterPro" id="IPR001845">
    <property type="entry name" value="HTH_ArsR_DNA-bd_dom"/>
</dbReference>
<feature type="domain" description="HTH arsR-type" evidence="1">
    <location>
        <begin position="1"/>
        <end position="94"/>
    </location>
</feature>
<keyword evidence="3" id="KW-1185">Reference proteome</keyword>
<dbReference type="AlphaFoldDB" id="A0A1I6ZH31"/>
<dbReference type="Gene3D" id="1.10.10.10">
    <property type="entry name" value="Winged helix-like DNA-binding domain superfamily/Winged helix DNA-binding domain"/>
    <property type="match status" value="1"/>
</dbReference>
<dbReference type="RefSeq" id="WP_054782692.1">
    <property type="nucleotide sequence ID" value="NZ_FPBD01000002.1"/>
</dbReference>
<dbReference type="NCBIfam" id="NF033788">
    <property type="entry name" value="HTH_metalloreg"/>
    <property type="match status" value="1"/>
</dbReference>
<dbReference type="InterPro" id="IPR036388">
    <property type="entry name" value="WH-like_DNA-bd_sf"/>
</dbReference>
<dbReference type="InterPro" id="IPR036390">
    <property type="entry name" value="WH_DNA-bd_sf"/>
</dbReference>
<name>A0A1I6ZH31_9HYPH</name>
<dbReference type="Proteomes" id="UP000183371">
    <property type="component" value="Unassembled WGS sequence"/>
</dbReference>
<dbReference type="Pfam" id="PF12840">
    <property type="entry name" value="HTH_20"/>
    <property type="match status" value="1"/>
</dbReference>
<proteinExistence type="predicted"/>
<dbReference type="CDD" id="cd00090">
    <property type="entry name" value="HTH_ARSR"/>
    <property type="match status" value="1"/>
</dbReference>
<evidence type="ECO:0000313" key="2">
    <source>
        <dbReference type="EMBL" id="SFT62004.1"/>
    </source>
</evidence>
<protein>
    <submittedName>
        <fullName evidence="2">Transcriptional regulator, ArsR family</fullName>
    </submittedName>
</protein>
<dbReference type="PRINTS" id="PR00778">
    <property type="entry name" value="HTHARSR"/>
</dbReference>
<dbReference type="PANTHER" id="PTHR38600">
    <property type="entry name" value="TRANSCRIPTIONAL REGULATORY PROTEIN"/>
    <property type="match status" value="1"/>
</dbReference>
<dbReference type="InterPro" id="IPR011991">
    <property type="entry name" value="ArsR-like_HTH"/>
</dbReference>